<evidence type="ECO:0000256" key="1">
    <source>
        <dbReference type="ARBA" id="ARBA00007441"/>
    </source>
</evidence>
<evidence type="ECO:0000313" key="5">
    <source>
        <dbReference type="Proteomes" id="UP001355207"/>
    </source>
</evidence>
<dbReference type="EMBL" id="CP144102">
    <property type="protein sequence ID" value="WWC89629.1"/>
    <property type="molecule type" value="Genomic_DNA"/>
</dbReference>
<dbReference type="Gene3D" id="3.40.640.10">
    <property type="entry name" value="Type I PLP-dependent aspartate aminotransferase-like (Major domain)"/>
    <property type="match status" value="1"/>
</dbReference>
<dbReference type="SUPFAM" id="SSF53383">
    <property type="entry name" value="PLP-dependent transferases"/>
    <property type="match status" value="1"/>
</dbReference>
<dbReference type="RefSeq" id="XP_066076392.1">
    <property type="nucleotide sequence ID" value="XM_066220295.1"/>
</dbReference>
<dbReference type="GO" id="GO:0006520">
    <property type="term" value="P:amino acid metabolic process"/>
    <property type="evidence" value="ECO:0007669"/>
    <property type="project" value="TreeGrafter"/>
</dbReference>
<protein>
    <recommendedName>
        <fullName evidence="3">Aminotransferase class I/classII large domain-containing protein</fullName>
    </recommendedName>
</protein>
<dbReference type="GO" id="GO:0030170">
    <property type="term" value="F:pyridoxal phosphate binding"/>
    <property type="evidence" value="ECO:0007669"/>
    <property type="project" value="InterPro"/>
</dbReference>
<organism evidence="4 5">
    <name type="scientific">Kwoniella dendrophila CBS 6074</name>
    <dbReference type="NCBI Taxonomy" id="1295534"/>
    <lineage>
        <taxon>Eukaryota</taxon>
        <taxon>Fungi</taxon>
        <taxon>Dikarya</taxon>
        <taxon>Basidiomycota</taxon>
        <taxon>Agaricomycotina</taxon>
        <taxon>Tremellomycetes</taxon>
        <taxon>Tremellales</taxon>
        <taxon>Cryptococcaceae</taxon>
        <taxon>Kwoniella</taxon>
    </lineage>
</organism>
<dbReference type="InterPro" id="IPR050478">
    <property type="entry name" value="Ethylene_sulfur-biosynth"/>
</dbReference>
<dbReference type="InterPro" id="IPR015422">
    <property type="entry name" value="PyrdxlP-dep_Trfase_small"/>
</dbReference>
<dbReference type="CDD" id="cd00609">
    <property type="entry name" value="AAT_like"/>
    <property type="match status" value="1"/>
</dbReference>
<dbReference type="Pfam" id="PF00155">
    <property type="entry name" value="Aminotran_1_2"/>
    <property type="match status" value="1"/>
</dbReference>
<feature type="domain" description="Aminotransferase class I/classII large" evidence="3">
    <location>
        <begin position="126"/>
        <end position="471"/>
    </location>
</feature>
<evidence type="ECO:0000313" key="4">
    <source>
        <dbReference type="EMBL" id="WWC89629.1"/>
    </source>
</evidence>
<dbReference type="AlphaFoldDB" id="A0AAX4JXI3"/>
<dbReference type="InterPro" id="IPR015421">
    <property type="entry name" value="PyrdxlP-dep_Trfase_major"/>
</dbReference>
<dbReference type="Proteomes" id="UP001355207">
    <property type="component" value="Chromosome 5"/>
</dbReference>
<reference evidence="4 5" key="1">
    <citation type="submission" date="2024-01" db="EMBL/GenBank/DDBJ databases">
        <title>Comparative genomics of Cryptococcus and Kwoniella reveals pathogenesis evolution and contrasting modes of karyotype evolution via chromosome fusion or intercentromeric recombination.</title>
        <authorList>
            <person name="Coelho M.A."/>
            <person name="David-Palma M."/>
            <person name="Shea T."/>
            <person name="Bowers K."/>
            <person name="McGinley-Smith S."/>
            <person name="Mohammad A.W."/>
            <person name="Gnirke A."/>
            <person name="Yurkov A.M."/>
            <person name="Nowrousian M."/>
            <person name="Sun S."/>
            <person name="Cuomo C.A."/>
            <person name="Heitman J."/>
        </authorList>
    </citation>
    <scope>NUCLEOTIDE SEQUENCE [LARGE SCALE GENOMIC DNA]</scope>
    <source>
        <strain evidence="4 5">CBS 6074</strain>
    </source>
</reference>
<evidence type="ECO:0000256" key="2">
    <source>
        <dbReference type="ARBA" id="ARBA00022898"/>
    </source>
</evidence>
<keyword evidence="5" id="KW-1185">Reference proteome</keyword>
<dbReference type="PRINTS" id="PR00753">
    <property type="entry name" value="ACCSYNTHASE"/>
</dbReference>
<sequence length="482" mass="53991">MVQVDLTDSTADLAHKYEALAVNSNVGNAQAQTTKGIYSSIWADHINDYRGIRMSDRALLCPTHAHAEKLDSLMSSLYDVHGNPEGTINIGVAENGLMVREYIEQYFGTALKKGLNPVDMGYGDRVSGSARLKNAIADLWNENFDPVEPVLPEHIITSTGATGILDQLTWAIVNPGDAILIAAPFYAGFDVNMVTRSGSHIVPVQIPDDEKAYLPESLQAFEDAYQKCKAEGRDVKAVLLCNPSNPLGQIYPRETLLEYAKFTERHNLHLISDEIYALSVYDNPNVTNSPNFISFLNLDVEKETGEKFDKGRVHIVYSFSKDFGANGLRVGCIISQNNPFLLRTMLHTCFLMKVSSPADVLLSELLNDKPKFKAMIAENRRRLTAASSYCREWFMARGIPAMDTVAGHFMFVDFREHLNITTFDQEKALWQRLMDVGVYTATGGAYHWKYPGFLRITFSVDQELLKVGLQRMEKELDLKISQ</sequence>
<gene>
    <name evidence="4" type="ORF">L201_004554</name>
</gene>
<dbReference type="PANTHER" id="PTHR43795">
    <property type="entry name" value="BIFUNCTIONAL ASPARTATE AMINOTRANSFERASE AND GLUTAMATE/ASPARTATE-PREPHENATE AMINOTRANSFERASE-RELATED"/>
    <property type="match status" value="1"/>
</dbReference>
<dbReference type="InterPro" id="IPR004838">
    <property type="entry name" value="NHTrfase_class1_PyrdxlP-BS"/>
</dbReference>
<name>A0AAX4JXI3_9TREE</name>
<evidence type="ECO:0000259" key="3">
    <source>
        <dbReference type="Pfam" id="PF00155"/>
    </source>
</evidence>
<comment type="similarity">
    <text evidence="1">Belongs to the class-I pyridoxal-phosphate-dependent aminotransferase family.</text>
</comment>
<dbReference type="InterPro" id="IPR004839">
    <property type="entry name" value="Aminotransferase_I/II_large"/>
</dbReference>
<dbReference type="InterPro" id="IPR015424">
    <property type="entry name" value="PyrdxlP-dep_Trfase"/>
</dbReference>
<accession>A0AAX4JXI3</accession>
<dbReference type="GO" id="GO:0008483">
    <property type="term" value="F:transaminase activity"/>
    <property type="evidence" value="ECO:0007669"/>
    <property type="project" value="TreeGrafter"/>
</dbReference>
<dbReference type="Gene3D" id="3.90.1150.10">
    <property type="entry name" value="Aspartate Aminotransferase, domain 1"/>
    <property type="match status" value="1"/>
</dbReference>
<dbReference type="GeneID" id="91095224"/>
<proteinExistence type="inferred from homology"/>
<keyword evidence="2" id="KW-0663">Pyridoxal phosphate</keyword>
<dbReference type="PROSITE" id="PS00105">
    <property type="entry name" value="AA_TRANSFER_CLASS_1"/>
    <property type="match status" value="1"/>
</dbReference>
<dbReference type="PANTHER" id="PTHR43795:SF39">
    <property type="entry name" value="AMINOTRANSFERASE CLASS I_CLASSII DOMAIN-CONTAINING PROTEIN"/>
    <property type="match status" value="1"/>
</dbReference>